<feature type="transmembrane region" description="Helical" evidence="1">
    <location>
        <begin position="162"/>
        <end position="182"/>
    </location>
</feature>
<dbReference type="eggNOG" id="arCOG02050">
    <property type="taxonomic scope" value="Archaea"/>
</dbReference>
<feature type="transmembrane region" description="Helical" evidence="1">
    <location>
        <begin position="125"/>
        <end position="150"/>
    </location>
</feature>
<feature type="transmembrane region" description="Helical" evidence="1">
    <location>
        <begin position="96"/>
        <end position="113"/>
    </location>
</feature>
<keyword evidence="3" id="KW-1185">Reference proteome</keyword>
<dbReference type="STRING" id="453591.Igni_0972"/>
<dbReference type="AlphaFoldDB" id="A8AB50"/>
<dbReference type="RefSeq" id="WP_012123116.1">
    <property type="nucleotide sequence ID" value="NC_009776.1"/>
</dbReference>
<reference evidence="2 3" key="1">
    <citation type="journal article" date="2008" name="Genome Biol.">
        <title>A genomic analysis of the archaeal system Ignicoccus hospitalis-Nanoarchaeum equitans.</title>
        <authorList>
            <person name="Podar M."/>
            <person name="Anderson I."/>
            <person name="Makarova K.S."/>
            <person name="Elkins J.G."/>
            <person name="Ivanova N."/>
            <person name="Wall M.A."/>
            <person name="Lykidis A."/>
            <person name="Mavromatis K."/>
            <person name="Sun H."/>
            <person name="Hudson M.E."/>
            <person name="Chen W."/>
            <person name="Deciu C."/>
            <person name="Hutchison D."/>
            <person name="Eads J.R."/>
            <person name="Anderson A."/>
            <person name="Fernandes F."/>
            <person name="Szeto E."/>
            <person name="Lapidus A."/>
            <person name="Kyrpides N.C."/>
            <person name="Saier M.H.Jr."/>
            <person name="Richardson P.M."/>
            <person name="Rachel R."/>
            <person name="Huber H."/>
            <person name="Eisen J.A."/>
            <person name="Koonin E.V."/>
            <person name="Keller M."/>
            <person name="Stetter K.O."/>
        </authorList>
    </citation>
    <scope>NUCLEOTIDE SEQUENCE [LARGE SCALE GENOMIC DNA]</scope>
    <source>
        <strain evidence="3">KIN4/I / DSM 18386 / JCM 14125</strain>
    </source>
</reference>
<keyword evidence="1" id="KW-0472">Membrane</keyword>
<gene>
    <name evidence="2" type="ordered locus">Igni_0972</name>
</gene>
<accession>A8AB50</accession>
<dbReference type="KEGG" id="iho:Igni_0972"/>
<feature type="transmembrane region" description="Helical" evidence="1">
    <location>
        <begin position="69"/>
        <end position="90"/>
    </location>
</feature>
<dbReference type="Proteomes" id="UP000000262">
    <property type="component" value="Chromosome"/>
</dbReference>
<dbReference type="EMBL" id="CP000816">
    <property type="protein sequence ID" value="ABU82152.1"/>
    <property type="molecule type" value="Genomic_DNA"/>
</dbReference>
<dbReference type="HOGENOM" id="CLU_1168568_0_0_2"/>
<name>A8AB50_IGNH4</name>
<evidence type="ECO:0000313" key="3">
    <source>
        <dbReference type="Proteomes" id="UP000000262"/>
    </source>
</evidence>
<feature type="transmembrane region" description="Helical" evidence="1">
    <location>
        <begin position="43"/>
        <end position="60"/>
    </location>
</feature>
<organism evidence="2 3">
    <name type="scientific">Ignicoccus hospitalis (strain KIN4/I / DSM 18386 / JCM 14125)</name>
    <dbReference type="NCBI Taxonomy" id="453591"/>
    <lineage>
        <taxon>Archaea</taxon>
        <taxon>Thermoproteota</taxon>
        <taxon>Thermoprotei</taxon>
        <taxon>Desulfurococcales</taxon>
        <taxon>Desulfurococcaceae</taxon>
        <taxon>Ignicoccus</taxon>
    </lineage>
</organism>
<protein>
    <submittedName>
        <fullName evidence="2">Uncharacterized protein</fullName>
    </submittedName>
</protein>
<dbReference type="GeneID" id="5561754"/>
<proteinExistence type="predicted"/>
<evidence type="ECO:0000256" key="1">
    <source>
        <dbReference type="SAM" id="Phobius"/>
    </source>
</evidence>
<feature type="transmembrane region" description="Helical" evidence="1">
    <location>
        <begin position="219"/>
        <end position="236"/>
    </location>
</feature>
<keyword evidence="1" id="KW-1133">Transmembrane helix</keyword>
<evidence type="ECO:0000313" key="2">
    <source>
        <dbReference type="EMBL" id="ABU82152.1"/>
    </source>
</evidence>
<keyword evidence="1" id="KW-0812">Transmembrane</keyword>
<sequence length="237" mass="25047">MWEWFVVGLVSSLLDQTLALGFGLTSSLILVSALGADPREVVPTILAAQALTSVPAYLIIRKLKVPSQLFLFLLVTSVMTVILPFGLKALKTKDALALYSLSLFLTVAIMVAMDKGFLKPDLKATLLLSLLVSLDKVMVGGGLSLALVILQKSMGVSLSEALMSLPVIKALPVLTSLIGYCGSSLCPRPAPSFAMAAGAALGSYASKKLHSKIRIRDEYSVLLLLIGAAVSALRALY</sequence>